<dbReference type="HOGENOM" id="CLU_020336_50_2_11"/>
<evidence type="ECO:0000313" key="3">
    <source>
        <dbReference type="Proteomes" id="UP000003779"/>
    </source>
</evidence>
<reference evidence="2 3" key="1">
    <citation type="journal article" date="2012" name="J. Bacteriol.">
        <title>Whole-Genome Sequence of Nocardiopsis alba Strain ATCC BAA-2165, Associated with Honeybees.</title>
        <authorList>
            <person name="Qiao J."/>
            <person name="Chen L."/>
            <person name="Li Y."/>
            <person name="Wang J."/>
            <person name="Zhang W."/>
            <person name="Chen S."/>
        </authorList>
    </citation>
    <scope>NUCLEOTIDE SEQUENCE [LARGE SCALE GENOMIC DNA]</scope>
    <source>
        <strain evidence="3">ATCC BAA-2165 / BE74</strain>
    </source>
</reference>
<dbReference type="PATRIC" id="fig|1205910.3.peg.645"/>
<dbReference type="OrthoDB" id="4944883at2"/>
<keyword evidence="2" id="KW-0378">Hydrolase</keyword>
<dbReference type="SUPFAM" id="SSF53474">
    <property type="entry name" value="alpha/beta-Hydrolases"/>
    <property type="match status" value="1"/>
</dbReference>
<evidence type="ECO:0000259" key="1">
    <source>
        <dbReference type="Pfam" id="PF12697"/>
    </source>
</evidence>
<dbReference type="PANTHER" id="PTHR43798">
    <property type="entry name" value="MONOACYLGLYCEROL LIPASE"/>
    <property type="match status" value="1"/>
</dbReference>
<dbReference type="InterPro" id="IPR000073">
    <property type="entry name" value="AB_hydrolase_1"/>
</dbReference>
<dbReference type="EMBL" id="CP003788">
    <property type="protein sequence ID" value="AFR09372.1"/>
    <property type="molecule type" value="Genomic_DNA"/>
</dbReference>
<proteinExistence type="predicted"/>
<dbReference type="GO" id="GO:0016787">
    <property type="term" value="F:hydrolase activity"/>
    <property type="evidence" value="ECO:0007669"/>
    <property type="project" value="UniProtKB-KW"/>
</dbReference>
<dbReference type="Pfam" id="PF12697">
    <property type="entry name" value="Abhydrolase_6"/>
    <property type="match status" value="1"/>
</dbReference>
<evidence type="ECO:0000313" key="2">
    <source>
        <dbReference type="EMBL" id="AFR09372.1"/>
    </source>
</evidence>
<dbReference type="Proteomes" id="UP000003779">
    <property type="component" value="Chromosome"/>
</dbReference>
<dbReference type="RefSeq" id="WP_014911827.1">
    <property type="nucleotide sequence ID" value="NC_018524.1"/>
</dbReference>
<dbReference type="STRING" id="1205910.B005_0685"/>
<sequence length="246" mass="25359">MNEQYSYTIEGSGPGLLLAHGAGGGIEANFGPLMADLRGTHTVVGPDLPGAGATPRSASPLDLDTVADTLVATAVGAGVERFTVLGYSLGTAVAVRAATRHPDRVEGLGLTAGVGELLDGDRALLARFATLVAVGAPTLEALSAEELTARLRAAEGFVPEGSPEQVDLAASVDTRDDLPRITVPTLVVATTLDRLVPPEASRELAEGIPGAEYAEVGSGHLIADEAPDAWLSLVRDFLDRHDRARV</sequence>
<protein>
    <submittedName>
        <fullName evidence="2">Alpha/beta hydrolase fold family protein</fullName>
    </submittedName>
</protein>
<dbReference type="eggNOG" id="COG2267">
    <property type="taxonomic scope" value="Bacteria"/>
</dbReference>
<dbReference type="PRINTS" id="PR00111">
    <property type="entry name" value="ABHYDROLASE"/>
</dbReference>
<organism evidence="2 3">
    <name type="scientific">Nocardiopsis alba (strain ATCC BAA-2165 / BE74)</name>
    <dbReference type="NCBI Taxonomy" id="1205910"/>
    <lineage>
        <taxon>Bacteria</taxon>
        <taxon>Bacillati</taxon>
        <taxon>Actinomycetota</taxon>
        <taxon>Actinomycetes</taxon>
        <taxon>Streptosporangiales</taxon>
        <taxon>Nocardiopsidaceae</taxon>
        <taxon>Nocardiopsis</taxon>
    </lineage>
</organism>
<dbReference type="InterPro" id="IPR050266">
    <property type="entry name" value="AB_hydrolase_sf"/>
</dbReference>
<dbReference type="KEGG" id="nal:B005_0685"/>
<dbReference type="AlphaFoldDB" id="J7LFM8"/>
<gene>
    <name evidence="2" type="ordered locus">B005_0685</name>
</gene>
<feature type="domain" description="AB hydrolase-1" evidence="1">
    <location>
        <begin position="16"/>
        <end position="229"/>
    </location>
</feature>
<dbReference type="Gene3D" id="3.40.50.1820">
    <property type="entry name" value="alpha/beta hydrolase"/>
    <property type="match status" value="1"/>
</dbReference>
<name>J7LFM8_NOCAA</name>
<reference evidence="3" key="2">
    <citation type="submission" date="2012-08" db="EMBL/GenBank/DDBJ databases">
        <title>Whole-genome sequence of Nocardiopsis alba strain ATCC BAA-2165 associated with honeybees.</title>
        <authorList>
            <person name="Qiao J."/>
            <person name="Chen L."/>
            <person name="Li Y."/>
            <person name="Wang J."/>
            <person name="Zhang W."/>
            <person name="Chen S."/>
        </authorList>
    </citation>
    <scope>NUCLEOTIDE SEQUENCE [LARGE SCALE GENOMIC DNA]</scope>
    <source>
        <strain evidence="3">ATCC BAA-2165 / BE74</strain>
    </source>
</reference>
<dbReference type="InterPro" id="IPR029058">
    <property type="entry name" value="AB_hydrolase_fold"/>
</dbReference>
<accession>J7LFM8</accession>